<keyword evidence="8" id="KW-1185">Reference proteome</keyword>
<organism evidence="7 8">
    <name type="scientific">Virgibacillus chiguensis</name>
    <dbReference type="NCBI Taxonomy" id="411959"/>
    <lineage>
        <taxon>Bacteria</taxon>
        <taxon>Bacillati</taxon>
        <taxon>Bacillota</taxon>
        <taxon>Bacilli</taxon>
        <taxon>Bacillales</taxon>
        <taxon>Bacillaceae</taxon>
        <taxon>Virgibacillus</taxon>
    </lineage>
</organism>
<feature type="transmembrane region" description="Helical" evidence="5">
    <location>
        <begin position="72"/>
        <end position="91"/>
    </location>
</feature>
<evidence type="ECO:0000256" key="3">
    <source>
        <dbReference type="ARBA" id="ARBA00022989"/>
    </source>
</evidence>
<dbReference type="RefSeq" id="WP_073008414.1">
    <property type="nucleotide sequence ID" value="NZ_FQXD01000007.1"/>
</dbReference>
<feature type="domain" description="Methylamine utilisation protein MauE" evidence="6">
    <location>
        <begin position="1"/>
        <end position="126"/>
    </location>
</feature>
<evidence type="ECO:0000256" key="5">
    <source>
        <dbReference type="SAM" id="Phobius"/>
    </source>
</evidence>
<keyword evidence="2 5" id="KW-0812">Transmembrane</keyword>
<dbReference type="EMBL" id="FQXD01000007">
    <property type="protein sequence ID" value="SHH47633.1"/>
    <property type="molecule type" value="Genomic_DNA"/>
</dbReference>
<reference evidence="8" key="1">
    <citation type="submission" date="2016-11" db="EMBL/GenBank/DDBJ databases">
        <authorList>
            <person name="Varghese N."/>
            <person name="Submissions S."/>
        </authorList>
    </citation>
    <scope>NUCLEOTIDE SEQUENCE [LARGE SCALE GENOMIC DNA]</scope>
    <source>
        <strain evidence="8">CGMCC 1.6496</strain>
    </source>
</reference>
<evidence type="ECO:0000313" key="7">
    <source>
        <dbReference type="EMBL" id="SHH47633.1"/>
    </source>
</evidence>
<protein>
    <submittedName>
        <fullName evidence="7">Methylamine utilisation protein MauE</fullName>
    </submittedName>
</protein>
<sequence>MEIVTIIFSVSVGFVLILSGIFKLFSTDELKKFIIDLKIINSGLSTILSRIFPIIEISIGSLLILFNNSILVNISAIILTFTFILVNLIALNKGEVKDCHCFGNIIKTKMGHGGVIQSSLLVLSLLPNFFNHNINLIDIANSMKTYEILAGLFISLIWSFSLIVFRIVIERTFESEKLIR</sequence>
<dbReference type="AlphaFoldDB" id="A0A1M5TBB5"/>
<feature type="transmembrane region" description="Helical" evidence="5">
    <location>
        <begin position="47"/>
        <end position="66"/>
    </location>
</feature>
<dbReference type="GO" id="GO:0030416">
    <property type="term" value="P:methylamine metabolic process"/>
    <property type="evidence" value="ECO:0007669"/>
    <property type="project" value="InterPro"/>
</dbReference>
<dbReference type="Proteomes" id="UP000184079">
    <property type="component" value="Unassembled WGS sequence"/>
</dbReference>
<feature type="transmembrane region" description="Helical" evidence="5">
    <location>
        <begin position="112"/>
        <end position="130"/>
    </location>
</feature>
<name>A0A1M5TBB5_9BACI</name>
<proteinExistence type="predicted"/>
<comment type="subcellular location">
    <subcellularLocation>
        <location evidence="1">Membrane</location>
        <topology evidence="1">Multi-pass membrane protein</topology>
    </subcellularLocation>
</comment>
<evidence type="ECO:0000256" key="1">
    <source>
        <dbReference type="ARBA" id="ARBA00004141"/>
    </source>
</evidence>
<dbReference type="GO" id="GO:0016020">
    <property type="term" value="C:membrane"/>
    <property type="evidence" value="ECO:0007669"/>
    <property type="project" value="UniProtKB-SubCell"/>
</dbReference>
<evidence type="ECO:0000256" key="2">
    <source>
        <dbReference type="ARBA" id="ARBA00022692"/>
    </source>
</evidence>
<dbReference type="InterPro" id="IPR009908">
    <property type="entry name" value="Methylamine_util_MauE"/>
</dbReference>
<gene>
    <name evidence="7" type="ORF">SAMN05421807_107170</name>
</gene>
<keyword evidence="4 5" id="KW-0472">Membrane</keyword>
<evidence type="ECO:0000313" key="8">
    <source>
        <dbReference type="Proteomes" id="UP000184079"/>
    </source>
</evidence>
<keyword evidence="3 5" id="KW-1133">Transmembrane helix</keyword>
<feature type="transmembrane region" description="Helical" evidence="5">
    <location>
        <begin position="150"/>
        <end position="169"/>
    </location>
</feature>
<evidence type="ECO:0000256" key="4">
    <source>
        <dbReference type="ARBA" id="ARBA00023136"/>
    </source>
</evidence>
<feature type="transmembrane region" description="Helical" evidence="5">
    <location>
        <begin position="6"/>
        <end position="26"/>
    </location>
</feature>
<evidence type="ECO:0000259" key="6">
    <source>
        <dbReference type="Pfam" id="PF07291"/>
    </source>
</evidence>
<dbReference type="UniPathway" id="UPA00895"/>
<accession>A0A1M5TBB5</accession>
<dbReference type="Pfam" id="PF07291">
    <property type="entry name" value="MauE"/>
    <property type="match status" value="1"/>
</dbReference>